<dbReference type="InterPro" id="IPR016174">
    <property type="entry name" value="Di-haem_cyt_TM"/>
</dbReference>
<dbReference type="Pfam" id="PF01292">
    <property type="entry name" value="Ni_hydr_CYTB"/>
    <property type="match status" value="1"/>
</dbReference>
<accession>A0A1R3XIU7</accession>
<evidence type="ECO:0000256" key="1">
    <source>
        <dbReference type="ARBA" id="ARBA00001970"/>
    </source>
</evidence>
<evidence type="ECO:0000313" key="16">
    <source>
        <dbReference type="Proteomes" id="UP000186997"/>
    </source>
</evidence>
<feature type="domain" description="Cytochrome b561 bacterial/Ni-hydrogenase" evidence="14">
    <location>
        <begin position="3"/>
        <end position="164"/>
    </location>
</feature>
<evidence type="ECO:0000256" key="10">
    <source>
        <dbReference type="ARBA" id="ARBA00023004"/>
    </source>
</evidence>
<keyword evidence="10" id="KW-0408">Iron</keyword>
<keyword evidence="9 13" id="KW-1133">Transmembrane helix</keyword>
<sequence>MTYTKAQIIFHWLTAAVLIVMVLTGLAYTYDWLDADTMQLHQIAGQILIVVVVARLIARFRHPATPAAKPHHPLEAVMAKIVHAGLYICLIAYLVTGYIAASGLRDPLLIAAVDQGLARSDTGEWFLEAHFTLKWILLALFAIHIIAVLKHRFWDKDLPLSNMTLTPRKE</sequence>
<evidence type="ECO:0000256" key="2">
    <source>
        <dbReference type="ARBA" id="ARBA00004651"/>
    </source>
</evidence>
<gene>
    <name evidence="15" type="ORF">SAMN05421665_3319</name>
</gene>
<dbReference type="STRING" id="287098.SAMN05421665_3319"/>
<evidence type="ECO:0000256" key="5">
    <source>
        <dbReference type="ARBA" id="ARBA00022617"/>
    </source>
</evidence>
<dbReference type="InterPro" id="IPR052168">
    <property type="entry name" value="Cytochrome_b561_oxidase"/>
</dbReference>
<evidence type="ECO:0000313" key="15">
    <source>
        <dbReference type="EMBL" id="SIT91319.1"/>
    </source>
</evidence>
<keyword evidence="4" id="KW-1003">Cell membrane</keyword>
<dbReference type="PANTHER" id="PTHR30529">
    <property type="entry name" value="CYTOCHROME B561"/>
    <property type="match status" value="1"/>
</dbReference>
<feature type="transmembrane region" description="Helical" evidence="13">
    <location>
        <begin position="131"/>
        <end position="149"/>
    </location>
</feature>
<protein>
    <submittedName>
        <fullName evidence="15">Cytochrome b561</fullName>
    </submittedName>
</protein>
<keyword evidence="11 13" id="KW-0472">Membrane</keyword>
<evidence type="ECO:0000256" key="11">
    <source>
        <dbReference type="ARBA" id="ARBA00023136"/>
    </source>
</evidence>
<dbReference type="GO" id="GO:0020037">
    <property type="term" value="F:heme binding"/>
    <property type="evidence" value="ECO:0007669"/>
    <property type="project" value="TreeGrafter"/>
</dbReference>
<keyword evidence="8" id="KW-0249">Electron transport</keyword>
<keyword evidence="5" id="KW-0349">Heme</keyword>
<evidence type="ECO:0000256" key="13">
    <source>
        <dbReference type="SAM" id="Phobius"/>
    </source>
</evidence>
<proteinExistence type="inferred from homology"/>
<dbReference type="SUPFAM" id="SSF81342">
    <property type="entry name" value="Transmembrane di-heme cytochromes"/>
    <property type="match status" value="1"/>
</dbReference>
<keyword evidence="6 13" id="KW-0812">Transmembrane</keyword>
<comment type="subcellular location">
    <subcellularLocation>
        <location evidence="2">Cell membrane</location>
        <topology evidence="2">Multi-pass membrane protein</topology>
    </subcellularLocation>
</comment>
<comment type="cofactor">
    <cofactor evidence="1">
        <name>heme b</name>
        <dbReference type="ChEBI" id="CHEBI:60344"/>
    </cofactor>
</comment>
<reference evidence="16" key="1">
    <citation type="submission" date="2017-01" db="EMBL/GenBank/DDBJ databases">
        <authorList>
            <person name="Varghese N."/>
            <person name="Submissions S."/>
        </authorList>
    </citation>
    <scope>NUCLEOTIDE SEQUENCE [LARGE SCALE GENOMIC DNA]</scope>
    <source>
        <strain evidence="16">DSM 29591</strain>
    </source>
</reference>
<evidence type="ECO:0000256" key="3">
    <source>
        <dbReference type="ARBA" id="ARBA00022448"/>
    </source>
</evidence>
<organism evidence="15 16">
    <name type="scientific">Yoonia rosea</name>
    <dbReference type="NCBI Taxonomy" id="287098"/>
    <lineage>
        <taxon>Bacteria</taxon>
        <taxon>Pseudomonadati</taxon>
        <taxon>Pseudomonadota</taxon>
        <taxon>Alphaproteobacteria</taxon>
        <taxon>Rhodobacterales</taxon>
        <taxon>Paracoccaceae</taxon>
        <taxon>Yoonia</taxon>
    </lineage>
</organism>
<feature type="transmembrane region" description="Helical" evidence="13">
    <location>
        <begin position="42"/>
        <end position="60"/>
    </location>
</feature>
<dbReference type="Gene3D" id="1.20.950.20">
    <property type="entry name" value="Transmembrane di-heme cytochromes, Chain C"/>
    <property type="match status" value="1"/>
</dbReference>
<feature type="transmembrane region" description="Helical" evidence="13">
    <location>
        <begin position="12"/>
        <end position="30"/>
    </location>
</feature>
<keyword evidence="3" id="KW-0813">Transport</keyword>
<dbReference type="AlphaFoldDB" id="A0A1R3XIU7"/>
<dbReference type="EMBL" id="FTPR01000004">
    <property type="protein sequence ID" value="SIT91319.1"/>
    <property type="molecule type" value="Genomic_DNA"/>
</dbReference>
<comment type="similarity">
    <text evidence="12">Belongs to the cytochrome b561 family.</text>
</comment>
<dbReference type="GO" id="GO:0009055">
    <property type="term" value="F:electron transfer activity"/>
    <property type="evidence" value="ECO:0007669"/>
    <property type="project" value="InterPro"/>
</dbReference>
<evidence type="ECO:0000256" key="12">
    <source>
        <dbReference type="ARBA" id="ARBA00037975"/>
    </source>
</evidence>
<dbReference type="Proteomes" id="UP000186997">
    <property type="component" value="Unassembled WGS sequence"/>
</dbReference>
<evidence type="ECO:0000256" key="9">
    <source>
        <dbReference type="ARBA" id="ARBA00022989"/>
    </source>
</evidence>
<dbReference type="GO" id="GO:0046872">
    <property type="term" value="F:metal ion binding"/>
    <property type="evidence" value="ECO:0007669"/>
    <property type="project" value="UniProtKB-KW"/>
</dbReference>
<evidence type="ECO:0000256" key="7">
    <source>
        <dbReference type="ARBA" id="ARBA00022723"/>
    </source>
</evidence>
<evidence type="ECO:0000256" key="6">
    <source>
        <dbReference type="ARBA" id="ARBA00022692"/>
    </source>
</evidence>
<dbReference type="PANTHER" id="PTHR30529:SF1">
    <property type="entry name" value="CYTOCHROME B561 HOMOLOG 2"/>
    <property type="match status" value="1"/>
</dbReference>
<evidence type="ECO:0000256" key="4">
    <source>
        <dbReference type="ARBA" id="ARBA00022475"/>
    </source>
</evidence>
<keyword evidence="16" id="KW-1185">Reference proteome</keyword>
<dbReference type="OrthoDB" id="1247465at2"/>
<evidence type="ECO:0000259" key="14">
    <source>
        <dbReference type="Pfam" id="PF01292"/>
    </source>
</evidence>
<dbReference type="GO" id="GO:0005886">
    <property type="term" value="C:plasma membrane"/>
    <property type="evidence" value="ECO:0007669"/>
    <property type="project" value="UniProtKB-SubCell"/>
</dbReference>
<name>A0A1R3XIU7_9RHOB</name>
<dbReference type="RefSeq" id="WP_076660983.1">
    <property type="nucleotide sequence ID" value="NZ_FTPR01000004.1"/>
</dbReference>
<feature type="transmembrane region" description="Helical" evidence="13">
    <location>
        <begin position="81"/>
        <end position="101"/>
    </location>
</feature>
<dbReference type="InterPro" id="IPR011577">
    <property type="entry name" value="Cyt_b561_bac/Ni-Hgenase"/>
</dbReference>
<keyword evidence="7" id="KW-0479">Metal-binding</keyword>
<evidence type="ECO:0000256" key="8">
    <source>
        <dbReference type="ARBA" id="ARBA00022982"/>
    </source>
</evidence>
<dbReference type="GO" id="GO:0022904">
    <property type="term" value="P:respiratory electron transport chain"/>
    <property type="evidence" value="ECO:0007669"/>
    <property type="project" value="InterPro"/>
</dbReference>